<name>A0A7S7L9E5_9BACI</name>
<dbReference type="RefSeq" id="WP_159432569.1">
    <property type="nucleotide sequence ID" value="NZ_CP063356.2"/>
</dbReference>
<organism evidence="1 2">
    <name type="scientific">Anaerobacillus isosaccharinicus</name>
    <dbReference type="NCBI Taxonomy" id="1532552"/>
    <lineage>
        <taxon>Bacteria</taxon>
        <taxon>Bacillati</taxon>
        <taxon>Bacillota</taxon>
        <taxon>Bacilli</taxon>
        <taxon>Bacillales</taxon>
        <taxon>Bacillaceae</taxon>
        <taxon>Anaerobacillus</taxon>
    </lineage>
</organism>
<reference evidence="1 2" key="1">
    <citation type="journal article" date="2017" name="Genome Announc.">
        <title>Draft Genome Sequences of Four Alkaliphilic Bacteria Belonging to the Anaerobacillus Genus.</title>
        <authorList>
            <person name="Bassil N.M."/>
            <person name="Lloyd J.R."/>
        </authorList>
    </citation>
    <scope>NUCLEOTIDE SEQUENCE [LARGE SCALE GENOMIC DNA]</scope>
    <source>
        <strain evidence="1 2">NB2006</strain>
    </source>
</reference>
<protein>
    <submittedName>
        <fullName evidence="1">Uncharacterized protein</fullName>
    </submittedName>
</protein>
<dbReference type="Proteomes" id="UP000180175">
    <property type="component" value="Chromosome"/>
</dbReference>
<dbReference type="OrthoDB" id="9957423at2"/>
<evidence type="ECO:0000313" key="2">
    <source>
        <dbReference type="Proteomes" id="UP000180175"/>
    </source>
</evidence>
<keyword evidence="2" id="KW-1185">Reference proteome</keyword>
<accession>A0A7S7L9E5</accession>
<dbReference type="EMBL" id="CP063356">
    <property type="protein sequence ID" value="QOY36810.1"/>
    <property type="molecule type" value="Genomic_DNA"/>
</dbReference>
<dbReference type="AlphaFoldDB" id="A0A7S7L9E5"/>
<gene>
    <name evidence="1" type="ORF">AWH56_003915</name>
</gene>
<reference evidence="1 2" key="2">
    <citation type="journal article" date="2019" name="Int. J. Syst. Evol. Microbiol.">
        <title>Anaerobacillus isosaccharinicus sp. nov., an alkaliphilic bacterium which degrades isosaccharinic acid.</title>
        <authorList>
            <person name="Bassil N.M."/>
            <person name="Lloyd J.R."/>
        </authorList>
    </citation>
    <scope>NUCLEOTIDE SEQUENCE [LARGE SCALE GENOMIC DNA]</scope>
    <source>
        <strain evidence="1 2">NB2006</strain>
    </source>
</reference>
<proteinExistence type="predicted"/>
<dbReference type="KEGG" id="aia:AWH56_003915"/>
<evidence type="ECO:0000313" key="1">
    <source>
        <dbReference type="EMBL" id="QOY36810.1"/>
    </source>
</evidence>
<sequence>MLEESRSSDEIEETNVVYRDELVDFINSITNIAKTIILTVLDEEDQYMNQIDLIEGF</sequence>